<organism evidence="2 3">
    <name type="scientific">Coprinellus micaceus</name>
    <name type="common">Glistening ink-cap mushroom</name>
    <name type="synonym">Coprinus micaceus</name>
    <dbReference type="NCBI Taxonomy" id="71717"/>
    <lineage>
        <taxon>Eukaryota</taxon>
        <taxon>Fungi</taxon>
        <taxon>Dikarya</taxon>
        <taxon>Basidiomycota</taxon>
        <taxon>Agaricomycotina</taxon>
        <taxon>Agaricomycetes</taxon>
        <taxon>Agaricomycetidae</taxon>
        <taxon>Agaricales</taxon>
        <taxon>Agaricineae</taxon>
        <taxon>Psathyrellaceae</taxon>
        <taxon>Coprinellus</taxon>
    </lineage>
</organism>
<proteinExistence type="predicted"/>
<feature type="non-terminal residue" evidence="2">
    <location>
        <position position="134"/>
    </location>
</feature>
<protein>
    <submittedName>
        <fullName evidence="2">Uncharacterized protein</fullName>
    </submittedName>
</protein>
<evidence type="ECO:0000256" key="1">
    <source>
        <dbReference type="SAM" id="MobiDB-lite"/>
    </source>
</evidence>
<gene>
    <name evidence="2" type="ORF">FA13DRAFT_1724719</name>
</gene>
<dbReference type="Proteomes" id="UP000298030">
    <property type="component" value="Unassembled WGS sequence"/>
</dbReference>
<dbReference type="OrthoDB" id="2595043at2759"/>
<name>A0A4Y7TY74_COPMI</name>
<evidence type="ECO:0000313" key="2">
    <source>
        <dbReference type="EMBL" id="TEB38778.1"/>
    </source>
</evidence>
<dbReference type="AlphaFoldDB" id="A0A4Y7TY74"/>
<reference evidence="2 3" key="1">
    <citation type="journal article" date="2019" name="Nat. Ecol. Evol.">
        <title>Megaphylogeny resolves global patterns of mushroom evolution.</title>
        <authorList>
            <person name="Varga T."/>
            <person name="Krizsan K."/>
            <person name="Foldi C."/>
            <person name="Dima B."/>
            <person name="Sanchez-Garcia M."/>
            <person name="Sanchez-Ramirez S."/>
            <person name="Szollosi G.J."/>
            <person name="Szarkandi J.G."/>
            <person name="Papp V."/>
            <person name="Albert L."/>
            <person name="Andreopoulos W."/>
            <person name="Angelini C."/>
            <person name="Antonin V."/>
            <person name="Barry K.W."/>
            <person name="Bougher N.L."/>
            <person name="Buchanan P."/>
            <person name="Buyck B."/>
            <person name="Bense V."/>
            <person name="Catcheside P."/>
            <person name="Chovatia M."/>
            <person name="Cooper J."/>
            <person name="Damon W."/>
            <person name="Desjardin D."/>
            <person name="Finy P."/>
            <person name="Geml J."/>
            <person name="Haridas S."/>
            <person name="Hughes K."/>
            <person name="Justo A."/>
            <person name="Karasinski D."/>
            <person name="Kautmanova I."/>
            <person name="Kiss B."/>
            <person name="Kocsube S."/>
            <person name="Kotiranta H."/>
            <person name="LaButti K.M."/>
            <person name="Lechner B.E."/>
            <person name="Liimatainen K."/>
            <person name="Lipzen A."/>
            <person name="Lukacs Z."/>
            <person name="Mihaltcheva S."/>
            <person name="Morgado L.N."/>
            <person name="Niskanen T."/>
            <person name="Noordeloos M.E."/>
            <person name="Ohm R.A."/>
            <person name="Ortiz-Santana B."/>
            <person name="Ovrebo C."/>
            <person name="Racz N."/>
            <person name="Riley R."/>
            <person name="Savchenko A."/>
            <person name="Shiryaev A."/>
            <person name="Soop K."/>
            <person name="Spirin V."/>
            <person name="Szebenyi C."/>
            <person name="Tomsovsky M."/>
            <person name="Tulloss R.E."/>
            <person name="Uehling J."/>
            <person name="Grigoriev I.V."/>
            <person name="Vagvolgyi C."/>
            <person name="Papp T."/>
            <person name="Martin F.M."/>
            <person name="Miettinen O."/>
            <person name="Hibbett D.S."/>
            <person name="Nagy L.G."/>
        </authorList>
    </citation>
    <scope>NUCLEOTIDE SEQUENCE [LARGE SCALE GENOMIC DNA]</scope>
    <source>
        <strain evidence="2 3">FP101781</strain>
    </source>
</reference>
<keyword evidence="3" id="KW-1185">Reference proteome</keyword>
<sequence length="134" mass="14560">MVGLHLGTGRRRCPTQKRVRSHPGTLKVTFTYCRPEAQSSEGSLSAAELEQLEALVSQDLKALLQDDPQTDEINYAQILQRLNSTDAMAKGVESKLDNILGNLDALLESLGSAEEGGLGPRLLLQQETDSEKAI</sequence>
<accession>A0A4Y7TY74</accession>
<evidence type="ECO:0000313" key="3">
    <source>
        <dbReference type="Proteomes" id="UP000298030"/>
    </source>
</evidence>
<dbReference type="EMBL" id="QPFP01000002">
    <property type="protein sequence ID" value="TEB38778.1"/>
    <property type="molecule type" value="Genomic_DNA"/>
</dbReference>
<feature type="compositionally biased region" description="Basic residues" evidence="1">
    <location>
        <begin position="8"/>
        <end position="20"/>
    </location>
</feature>
<comment type="caution">
    <text evidence="2">The sequence shown here is derived from an EMBL/GenBank/DDBJ whole genome shotgun (WGS) entry which is preliminary data.</text>
</comment>
<feature type="region of interest" description="Disordered" evidence="1">
    <location>
        <begin position="1"/>
        <end position="20"/>
    </location>
</feature>